<evidence type="ECO:0000313" key="3">
    <source>
        <dbReference type="EMBL" id="RFU60776.1"/>
    </source>
</evidence>
<dbReference type="AlphaFoldDB" id="A0A372L6S4"/>
<dbReference type="RefSeq" id="WP_117324413.1">
    <property type="nucleotide sequence ID" value="NZ_QVTD01000022.1"/>
</dbReference>
<dbReference type="Proteomes" id="UP000262939">
    <property type="component" value="Unassembled WGS sequence"/>
</dbReference>
<comment type="caution">
    <text evidence="3">The sequence shown here is derived from an EMBL/GenBank/DDBJ whole genome shotgun (WGS) entry which is preliminary data.</text>
</comment>
<dbReference type="EMBL" id="QVTD01000022">
    <property type="protein sequence ID" value="RFU60776.1"/>
    <property type="molecule type" value="Genomic_DNA"/>
</dbReference>
<evidence type="ECO:0000259" key="2">
    <source>
        <dbReference type="Pfam" id="PF20862"/>
    </source>
</evidence>
<organism evidence="3 4">
    <name type="scientific">Peribacillus glennii</name>
    <dbReference type="NCBI Taxonomy" id="2303991"/>
    <lineage>
        <taxon>Bacteria</taxon>
        <taxon>Bacillati</taxon>
        <taxon>Bacillota</taxon>
        <taxon>Bacilli</taxon>
        <taxon>Bacillales</taxon>
        <taxon>Bacillaceae</taxon>
        <taxon>Peribacillus</taxon>
    </lineage>
</organism>
<protein>
    <recommendedName>
        <fullName evidence="2">DUF6843 domain-containing protein</fullName>
    </recommendedName>
</protein>
<proteinExistence type="predicted"/>
<sequence>MERMIFSKFKSAVGSSIILAVLYLLMELWIGFTGYVLFVLIYAFIGNVIYGIPVSILSDFATKKMKKSRFIFACLIHLLFGLLSSVFLQDLGIYAVSCSFLFFLLEEWQRRRKYNRSFQMNSRVMLTNTLAAVTFFALAICAPIYVWDPLLLKKTHEYYLIPKGYEGQVRVVYNVEHAPKPEKNGDYDVYRINENGYTLSPLPEGGGAIENQYFYIDEDGQKKKIDDSCIYHGGSEGIQTDGYEYTSSYFTITNTTCSQTYVENGDPVLPTGLPLEEIIQMEGLDKK</sequence>
<name>A0A372L6S4_9BACI</name>
<evidence type="ECO:0000256" key="1">
    <source>
        <dbReference type="SAM" id="Phobius"/>
    </source>
</evidence>
<feature type="transmembrane region" description="Helical" evidence="1">
    <location>
        <begin position="93"/>
        <end position="108"/>
    </location>
</feature>
<dbReference type="InterPro" id="IPR049293">
    <property type="entry name" value="DUF6843"/>
</dbReference>
<keyword evidence="1" id="KW-0472">Membrane</keyword>
<accession>A0A372L6S4</accession>
<reference evidence="3 4" key="1">
    <citation type="submission" date="2018-08" db="EMBL/GenBank/DDBJ databases">
        <title>Bacillus chawlae sp. nov., Bacillus glennii sp. nov., and Bacillus saganii sp. nov. Isolated from the Vehicle Assembly Building at Kennedy Space Center where the Viking Spacecraft were Assembled.</title>
        <authorList>
            <person name="Seuylemezian A."/>
            <person name="Vaishampayan P."/>
        </authorList>
    </citation>
    <scope>NUCLEOTIDE SEQUENCE [LARGE SCALE GENOMIC DNA]</scope>
    <source>
        <strain evidence="3 4">V44-8</strain>
    </source>
</reference>
<keyword evidence="1" id="KW-1133">Transmembrane helix</keyword>
<gene>
    <name evidence="3" type="ORF">D0466_20720</name>
</gene>
<keyword evidence="4" id="KW-1185">Reference proteome</keyword>
<dbReference type="Pfam" id="PF20862">
    <property type="entry name" value="DUF6843"/>
    <property type="match status" value="1"/>
</dbReference>
<feature type="transmembrane region" description="Helical" evidence="1">
    <location>
        <begin position="36"/>
        <end position="58"/>
    </location>
</feature>
<feature type="transmembrane region" description="Helical" evidence="1">
    <location>
        <begin position="129"/>
        <end position="147"/>
    </location>
</feature>
<keyword evidence="1" id="KW-0812">Transmembrane</keyword>
<evidence type="ECO:0000313" key="4">
    <source>
        <dbReference type="Proteomes" id="UP000262939"/>
    </source>
</evidence>
<feature type="transmembrane region" description="Helical" evidence="1">
    <location>
        <begin position="70"/>
        <end position="87"/>
    </location>
</feature>
<feature type="transmembrane region" description="Helical" evidence="1">
    <location>
        <begin position="12"/>
        <end position="30"/>
    </location>
</feature>
<feature type="domain" description="DUF6843" evidence="2">
    <location>
        <begin position="153"/>
        <end position="260"/>
    </location>
</feature>